<dbReference type="EMBL" id="LDJG01000014">
    <property type="protein sequence ID" value="KRG57332.1"/>
    <property type="molecule type" value="Genomic_DNA"/>
</dbReference>
<dbReference type="Pfam" id="PF00578">
    <property type="entry name" value="AhpC-TSA"/>
    <property type="match status" value="1"/>
</dbReference>
<dbReference type="InterPro" id="IPR000866">
    <property type="entry name" value="AhpC/TSA"/>
</dbReference>
<dbReference type="InterPro" id="IPR017937">
    <property type="entry name" value="Thioredoxin_CS"/>
</dbReference>
<evidence type="ECO:0000313" key="3">
    <source>
        <dbReference type="EMBL" id="KRG57332.1"/>
    </source>
</evidence>
<dbReference type="PANTHER" id="PTHR42852">
    <property type="entry name" value="THIOL:DISULFIDE INTERCHANGE PROTEIN DSBE"/>
    <property type="match status" value="1"/>
</dbReference>
<dbReference type="SUPFAM" id="SSF52833">
    <property type="entry name" value="Thioredoxin-like"/>
    <property type="match status" value="1"/>
</dbReference>
<keyword evidence="1" id="KW-0676">Redox-active center</keyword>
<dbReference type="InterPro" id="IPR050553">
    <property type="entry name" value="Thioredoxin_ResA/DsbE_sf"/>
</dbReference>
<organism evidence="3 4">
    <name type="scientific">Stenotrophomonas nitritireducens</name>
    <dbReference type="NCBI Taxonomy" id="83617"/>
    <lineage>
        <taxon>Bacteria</taxon>
        <taxon>Pseudomonadati</taxon>
        <taxon>Pseudomonadota</taxon>
        <taxon>Gammaproteobacteria</taxon>
        <taxon>Lysobacterales</taxon>
        <taxon>Lysobacteraceae</taxon>
        <taxon>Stenotrophomonas</taxon>
    </lineage>
</organism>
<dbReference type="CDD" id="cd02966">
    <property type="entry name" value="TlpA_like_family"/>
    <property type="match status" value="1"/>
</dbReference>
<dbReference type="InterPro" id="IPR036249">
    <property type="entry name" value="Thioredoxin-like_sf"/>
</dbReference>
<dbReference type="Proteomes" id="UP000050902">
    <property type="component" value="Unassembled WGS sequence"/>
</dbReference>
<accession>A0ABR5NJR6</accession>
<evidence type="ECO:0000259" key="2">
    <source>
        <dbReference type="PROSITE" id="PS51352"/>
    </source>
</evidence>
<sequence>MLPLLAPLSHAADDTPASPRVGEFPPPLLGNNRQGQMVDLEQHRGRIVVLTFWASWCGPCMRELPILAQLQKVVGKDALEVIAVNWGEPRADVFAFARRNGKLDLEYVFDGKGETAARYGVRAIPRMLVLGHEGRIASIHVGYSADALPGFMEEIVALLPDEIRNRPPGNAPSP</sequence>
<proteinExistence type="predicted"/>
<reference evidence="3 4" key="1">
    <citation type="submission" date="2015-05" db="EMBL/GenBank/DDBJ databases">
        <title>Genome sequencing and analysis of members of genus Stenotrophomonas.</title>
        <authorList>
            <person name="Patil P.P."/>
            <person name="Midha S."/>
            <person name="Patil P.B."/>
        </authorList>
    </citation>
    <scope>NUCLEOTIDE SEQUENCE [LARGE SCALE GENOMIC DNA]</scope>
    <source>
        <strain evidence="3 4">DSM 12575</strain>
    </source>
</reference>
<feature type="domain" description="Thioredoxin" evidence="2">
    <location>
        <begin position="19"/>
        <end position="164"/>
    </location>
</feature>
<gene>
    <name evidence="3" type="ORF">ABB22_09690</name>
</gene>
<dbReference type="InterPro" id="IPR013766">
    <property type="entry name" value="Thioredoxin_domain"/>
</dbReference>
<dbReference type="Gene3D" id="3.40.30.10">
    <property type="entry name" value="Glutaredoxin"/>
    <property type="match status" value="1"/>
</dbReference>
<keyword evidence="4" id="KW-1185">Reference proteome</keyword>
<protein>
    <submittedName>
        <fullName evidence="3">Thioredoxin family protein</fullName>
    </submittedName>
</protein>
<evidence type="ECO:0000256" key="1">
    <source>
        <dbReference type="ARBA" id="ARBA00023284"/>
    </source>
</evidence>
<evidence type="ECO:0000313" key="4">
    <source>
        <dbReference type="Proteomes" id="UP000050902"/>
    </source>
</evidence>
<dbReference type="PROSITE" id="PS51352">
    <property type="entry name" value="THIOREDOXIN_2"/>
    <property type="match status" value="1"/>
</dbReference>
<name>A0ABR5NJR6_9GAMM</name>
<dbReference type="PANTHER" id="PTHR42852:SF17">
    <property type="entry name" value="THIOREDOXIN-LIKE PROTEIN HI_1115"/>
    <property type="match status" value="1"/>
</dbReference>
<dbReference type="PROSITE" id="PS00194">
    <property type="entry name" value="THIOREDOXIN_1"/>
    <property type="match status" value="1"/>
</dbReference>
<comment type="caution">
    <text evidence="3">The sequence shown here is derived from an EMBL/GenBank/DDBJ whole genome shotgun (WGS) entry which is preliminary data.</text>
</comment>